<dbReference type="InterPro" id="IPR045428">
    <property type="entry name" value="EACC1"/>
</dbReference>
<gene>
    <name evidence="1" type="ORF">OHU27_14985</name>
</gene>
<dbReference type="Pfam" id="PF19953">
    <property type="entry name" value="EACC1"/>
    <property type="match status" value="1"/>
</dbReference>
<proteinExistence type="predicted"/>
<sequence length="125" mass="13355">MSVRIDVAGDEDALEDLWEWLDAERELRGRMGWESPPAAEGTMGSGVEIAVQAMELGLAGVNTLVAAIGAWLTYRSTQASRPVGSVTITAADGTRYKIENEDPAALERTTLALTQRLHGTDDPAA</sequence>
<dbReference type="Proteomes" id="UP001622690">
    <property type="component" value="Chromosome"/>
</dbReference>
<dbReference type="EMBL" id="CP108125">
    <property type="protein sequence ID" value="WTO83656.1"/>
    <property type="molecule type" value="Genomic_DNA"/>
</dbReference>
<evidence type="ECO:0000313" key="1">
    <source>
        <dbReference type="EMBL" id="WTO83656.1"/>
    </source>
</evidence>
<organism evidence="1 2">
    <name type="scientific">Streptomyces nigra</name>
    <dbReference type="NCBI Taxonomy" id="1827580"/>
    <lineage>
        <taxon>Bacteria</taxon>
        <taxon>Bacillati</taxon>
        <taxon>Actinomycetota</taxon>
        <taxon>Actinomycetes</taxon>
        <taxon>Kitasatosporales</taxon>
        <taxon>Streptomycetaceae</taxon>
        <taxon>Streptomyces</taxon>
    </lineage>
</organism>
<keyword evidence="2" id="KW-1185">Reference proteome</keyword>
<dbReference type="RefSeq" id="WP_210981069.1">
    <property type="nucleotide sequence ID" value="NZ_CP108125.1"/>
</dbReference>
<protein>
    <recommendedName>
        <fullName evidence="3">Thioesterase</fullName>
    </recommendedName>
</protein>
<evidence type="ECO:0008006" key="3">
    <source>
        <dbReference type="Google" id="ProtNLM"/>
    </source>
</evidence>
<accession>A0ABZ1IUY3</accession>
<name>A0ABZ1IUY3_9ACTN</name>
<reference evidence="1 2" key="1">
    <citation type="submission" date="2022-10" db="EMBL/GenBank/DDBJ databases">
        <title>The complete genomes of actinobacterial strains from the NBC collection.</title>
        <authorList>
            <person name="Joergensen T.S."/>
            <person name="Alvarez Arevalo M."/>
            <person name="Sterndorff E.B."/>
            <person name="Faurdal D."/>
            <person name="Vuksanovic O."/>
            <person name="Mourched A.-S."/>
            <person name="Charusanti P."/>
            <person name="Shaw S."/>
            <person name="Blin K."/>
            <person name="Weber T."/>
        </authorList>
    </citation>
    <scope>NUCLEOTIDE SEQUENCE [LARGE SCALE GENOMIC DNA]</scope>
    <source>
        <strain evidence="1 2">NBC_00206</strain>
    </source>
</reference>
<evidence type="ECO:0000313" key="2">
    <source>
        <dbReference type="Proteomes" id="UP001622690"/>
    </source>
</evidence>